<gene>
    <name evidence="10" type="ORF">HannXRQ_Chr07g0200901</name>
</gene>
<dbReference type="InParanoid" id="A0A251UDN1"/>
<accession>A0A251UDN1</accession>
<dbReference type="PANTHER" id="PTHR32467">
    <property type="entry name" value="AP2-LIKE ETHYLENE-RESPONSIVE TRANSCRIPTION FACTOR"/>
    <property type="match status" value="1"/>
</dbReference>
<sequence length="395" mass="44027">MLDLNVDADNNCNRSGFKTNNNNNALEDRQSEIHSGASVSSGVFYSGEDDIPLLAGDGDGDVDVDDDDSVSYNTTDILGQKGKSDENSHQSSVDLITRQFFPVAGDLELGSGLMTSRSSAISVFGSDWLNLKVPEYAQMPKNTLTQLVPPQKARKSRRGPPSKSSPYRGVTFYRRTGRWESHIWDCGKQLYLGGFDTSYAAARAYDQAAIKFRGTDADINFDLSDYEEDLAQMKNLSKEEFIHMLRRQSNGFSRGTSKYRGITLHKCGRWEARMGQLLGKKYVYLGLSDNEVEAARAYDKAAVKCNGREAIINFEPSTYGYGVDTNCGGKNEAGSFNLDLNLDIGFTSRESPYGKRPKVKRQELGSRTHRGKCKRRLVIMWLSPLTQHHQDSTLL</sequence>
<comment type="similarity">
    <text evidence="7">Belongs to the AP2/ERF transcription factor family. AP2 subfamily.</text>
</comment>
<evidence type="ECO:0000256" key="6">
    <source>
        <dbReference type="ARBA" id="ARBA00023242"/>
    </source>
</evidence>
<feature type="region of interest" description="Disordered" evidence="8">
    <location>
        <begin position="349"/>
        <end position="368"/>
    </location>
</feature>
<dbReference type="Pfam" id="PF00847">
    <property type="entry name" value="AP2"/>
    <property type="match status" value="1"/>
</dbReference>
<dbReference type="STRING" id="4232.A0A251UDN1"/>
<dbReference type="PRINTS" id="PR00367">
    <property type="entry name" value="ETHRSPELEMNT"/>
</dbReference>
<dbReference type="InterPro" id="IPR001471">
    <property type="entry name" value="AP2/ERF_dom"/>
</dbReference>
<evidence type="ECO:0000256" key="2">
    <source>
        <dbReference type="ARBA" id="ARBA00023015"/>
    </source>
</evidence>
<evidence type="ECO:0000256" key="1">
    <source>
        <dbReference type="ARBA" id="ARBA00004123"/>
    </source>
</evidence>
<dbReference type="PANTHER" id="PTHR32467:SF108">
    <property type="entry name" value="AP2 DOMAIN TRANSCRIPTION FACTOR"/>
    <property type="match status" value="1"/>
</dbReference>
<dbReference type="GO" id="GO:0003700">
    <property type="term" value="F:DNA-binding transcription factor activity"/>
    <property type="evidence" value="ECO:0007669"/>
    <property type="project" value="InterPro"/>
</dbReference>
<evidence type="ECO:0000256" key="7">
    <source>
        <dbReference type="ARBA" id="ARBA00037973"/>
    </source>
</evidence>
<feature type="domain" description="AP2/ERF" evidence="9">
    <location>
        <begin position="258"/>
        <end position="315"/>
    </location>
</feature>
<dbReference type="FunFam" id="3.30.730.10:FF:000004">
    <property type="entry name" value="AP2-like ethylene-responsive transcription factor"/>
    <property type="match status" value="1"/>
</dbReference>
<dbReference type="PROSITE" id="PS51032">
    <property type="entry name" value="AP2_ERF"/>
    <property type="match status" value="2"/>
</dbReference>
<evidence type="ECO:0000313" key="10">
    <source>
        <dbReference type="EMBL" id="OTG21143.1"/>
    </source>
</evidence>
<feature type="compositionally biased region" description="Acidic residues" evidence="8">
    <location>
        <begin position="58"/>
        <end position="69"/>
    </location>
</feature>
<proteinExistence type="inferred from homology"/>
<dbReference type="AlphaFoldDB" id="A0A251UDN1"/>
<feature type="region of interest" description="Disordered" evidence="8">
    <location>
        <begin position="142"/>
        <end position="168"/>
    </location>
</feature>
<evidence type="ECO:0000313" key="11">
    <source>
        <dbReference type="Proteomes" id="UP000215914"/>
    </source>
</evidence>
<organism evidence="10 11">
    <name type="scientific">Helianthus annuus</name>
    <name type="common">Common sunflower</name>
    <dbReference type="NCBI Taxonomy" id="4232"/>
    <lineage>
        <taxon>Eukaryota</taxon>
        <taxon>Viridiplantae</taxon>
        <taxon>Streptophyta</taxon>
        <taxon>Embryophyta</taxon>
        <taxon>Tracheophyta</taxon>
        <taxon>Spermatophyta</taxon>
        <taxon>Magnoliopsida</taxon>
        <taxon>eudicotyledons</taxon>
        <taxon>Gunneridae</taxon>
        <taxon>Pentapetalae</taxon>
        <taxon>asterids</taxon>
        <taxon>campanulids</taxon>
        <taxon>Asterales</taxon>
        <taxon>Asteraceae</taxon>
        <taxon>Asteroideae</taxon>
        <taxon>Heliantheae alliance</taxon>
        <taxon>Heliantheae</taxon>
        <taxon>Helianthus</taxon>
    </lineage>
</organism>
<dbReference type="SMART" id="SM00380">
    <property type="entry name" value="AP2"/>
    <property type="match status" value="2"/>
</dbReference>
<feature type="domain" description="AP2/ERF" evidence="9">
    <location>
        <begin position="166"/>
        <end position="222"/>
    </location>
</feature>
<comment type="subcellular location">
    <subcellularLocation>
        <location evidence="1">Nucleus</location>
    </subcellularLocation>
</comment>
<dbReference type="SUPFAM" id="SSF54171">
    <property type="entry name" value="DNA-binding domain"/>
    <property type="match status" value="2"/>
</dbReference>
<feature type="compositionally biased region" description="Polar residues" evidence="8">
    <location>
        <begin position="8"/>
        <end position="24"/>
    </location>
</feature>
<reference evidence="11" key="1">
    <citation type="journal article" date="2017" name="Nature">
        <title>The sunflower genome provides insights into oil metabolism, flowering and Asterid evolution.</title>
        <authorList>
            <person name="Badouin H."/>
            <person name="Gouzy J."/>
            <person name="Grassa C.J."/>
            <person name="Murat F."/>
            <person name="Staton S.E."/>
            <person name="Cottret L."/>
            <person name="Lelandais-Briere C."/>
            <person name="Owens G.L."/>
            <person name="Carrere S."/>
            <person name="Mayjonade B."/>
            <person name="Legrand L."/>
            <person name="Gill N."/>
            <person name="Kane N.C."/>
            <person name="Bowers J.E."/>
            <person name="Hubner S."/>
            <person name="Bellec A."/>
            <person name="Berard A."/>
            <person name="Berges H."/>
            <person name="Blanchet N."/>
            <person name="Boniface M.C."/>
            <person name="Brunel D."/>
            <person name="Catrice O."/>
            <person name="Chaidir N."/>
            <person name="Claudel C."/>
            <person name="Donnadieu C."/>
            <person name="Faraut T."/>
            <person name="Fievet G."/>
            <person name="Helmstetter N."/>
            <person name="King M."/>
            <person name="Knapp S.J."/>
            <person name="Lai Z."/>
            <person name="Le Paslier M.C."/>
            <person name="Lippi Y."/>
            <person name="Lorenzon L."/>
            <person name="Mandel J.R."/>
            <person name="Marage G."/>
            <person name="Marchand G."/>
            <person name="Marquand E."/>
            <person name="Bret-Mestries E."/>
            <person name="Morien E."/>
            <person name="Nambeesan S."/>
            <person name="Nguyen T."/>
            <person name="Pegot-Espagnet P."/>
            <person name="Pouilly N."/>
            <person name="Raftis F."/>
            <person name="Sallet E."/>
            <person name="Schiex T."/>
            <person name="Thomas J."/>
            <person name="Vandecasteele C."/>
            <person name="Vares D."/>
            <person name="Vear F."/>
            <person name="Vautrin S."/>
            <person name="Crespi M."/>
            <person name="Mangin B."/>
            <person name="Burke J.M."/>
            <person name="Salse J."/>
            <person name="Munos S."/>
            <person name="Vincourt P."/>
            <person name="Rieseberg L.H."/>
            <person name="Langlade N.B."/>
        </authorList>
    </citation>
    <scope>NUCLEOTIDE SEQUENCE [LARGE SCALE GENOMIC DNA]</scope>
    <source>
        <strain evidence="11">cv. SF193</strain>
    </source>
</reference>
<dbReference type="Proteomes" id="UP000215914">
    <property type="component" value="Chromosome 7"/>
</dbReference>
<dbReference type="GO" id="GO:0005634">
    <property type="term" value="C:nucleus"/>
    <property type="evidence" value="ECO:0007669"/>
    <property type="project" value="UniProtKB-SubCell"/>
</dbReference>
<keyword evidence="4" id="KW-0010">Activator</keyword>
<feature type="region of interest" description="Disordered" evidence="8">
    <location>
        <begin position="55"/>
        <end position="90"/>
    </location>
</feature>
<evidence type="ECO:0000256" key="8">
    <source>
        <dbReference type="SAM" id="MobiDB-lite"/>
    </source>
</evidence>
<feature type="region of interest" description="Disordered" evidence="8">
    <location>
        <begin position="1"/>
        <end position="24"/>
    </location>
</feature>
<keyword evidence="2" id="KW-0805">Transcription regulation</keyword>
<protein>
    <submittedName>
        <fullName evidence="10">Putative AP2-like ethylene-responsive transcription factor</fullName>
    </submittedName>
</protein>
<keyword evidence="3" id="KW-0238">DNA-binding</keyword>
<evidence type="ECO:0000256" key="4">
    <source>
        <dbReference type="ARBA" id="ARBA00023159"/>
    </source>
</evidence>
<dbReference type="InterPro" id="IPR016177">
    <property type="entry name" value="DNA-bd_dom_sf"/>
</dbReference>
<dbReference type="EMBL" id="CM007896">
    <property type="protein sequence ID" value="OTG21143.1"/>
    <property type="molecule type" value="Genomic_DNA"/>
</dbReference>
<keyword evidence="5" id="KW-0804">Transcription</keyword>
<dbReference type="CDD" id="cd00018">
    <property type="entry name" value="AP2"/>
    <property type="match status" value="2"/>
</dbReference>
<evidence type="ECO:0000256" key="5">
    <source>
        <dbReference type="ARBA" id="ARBA00023163"/>
    </source>
</evidence>
<keyword evidence="11" id="KW-1185">Reference proteome</keyword>
<evidence type="ECO:0000259" key="9">
    <source>
        <dbReference type="PROSITE" id="PS51032"/>
    </source>
</evidence>
<evidence type="ECO:0000256" key="3">
    <source>
        <dbReference type="ARBA" id="ARBA00023125"/>
    </source>
</evidence>
<dbReference type="GO" id="GO:0003677">
    <property type="term" value="F:DNA binding"/>
    <property type="evidence" value="ECO:0007669"/>
    <property type="project" value="UniProtKB-KW"/>
</dbReference>
<dbReference type="InterPro" id="IPR036955">
    <property type="entry name" value="AP2/ERF_dom_sf"/>
</dbReference>
<name>A0A251UDN1_HELAN</name>
<keyword evidence="6" id="KW-0539">Nucleus</keyword>
<dbReference type="Gene3D" id="3.30.730.10">
    <property type="entry name" value="AP2/ERF domain"/>
    <property type="match status" value="2"/>
</dbReference>